<dbReference type="InterPro" id="IPR045584">
    <property type="entry name" value="Pilin-like"/>
</dbReference>
<proteinExistence type="predicted"/>
<name>A0A133XYM5_9LACT</name>
<dbReference type="NCBIfam" id="NF040982">
    <property type="entry name" value="ComGD"/>
    <property type="match status" value="1"/>
</dbReference>
<keyword evidence="3" id="KW-1133">Transmembrane helix</keyword>
<dbReference type="PATRIC" id="fig|87541.4.peg.1050"/>
<evidence type="ECO:0000313" key="5">
    <source>
        <dbReference type="Proteomes" id="UP000070422"/>
    </source>
</evidence>
<organism evidence="4 5">
    <name type="scientific">Aerococcus christensenii</name>
    <dbReference type="NCBI Taxonomy" id="87541"/>
    <lineage>
        <taxon>Bacteria</taxon>
        <taxon>Bacillati</taxon>
        <taxon>Bacillota</taxon>
        <taxon>Bacilli</taxon>
        <taxon>Lactobacillales</taxon>
        <taxon>Aerococcaceae</taxon>
        <taxon>Aerococcus</taxon>
    </lineage>
</organism>
<reference evidence="4 5" key="1">
    <citation type="submission" date="2016-01" db="EMBL/GenBank/DDBJ databases">
        <authorList>
            <person name="Oliw E.H."/>
        </authorList>
    </citation>
    <scope>NUCLEOTIDE SEQUENCE [LARGE SCALE GENOMIC DNA]</scope>
    <source>
        <strain evidence="4 5">KA00635</strain>
    </source>
</reference>
<dbReference type="STRING" id="87541.AWM71_00325"/>
<dbReference type="Pfam" id="PF07963">
    <property type="entry name" value="N_methyl"/>
    <property type="match status" value="1"/>
</dbReference>
<dbReference type="SUPFAM" id="SSF54523">
    <property type="entry name" value="Pili subunits"/>
    <property type="match status" value="1"/>
</dbReference>
<comment type="subcellular location">
    <subcellularLocation>
        <location evidence="1">Cell surface</location>
    </subcellularLocation>
</comment>
<evidence type="ECO:0000256" key="3">
    <source>
        <dbReference type="SAM" id="Phobius"/>
    </source>
</evidence>
<dbReference type="NCBIfam" id="TIGR02532">
    <property type="entry name" value="IV_pilin_GFxxxE"/>
    <property type="match status" value="1"/>
</dbReference>
<comment type="caution">
    <text evidence="4">The sequence shown here is derived from an EMBL/GenBank/DDBJ whole genome shotgun (WGS) entry which is preliminary data.</text>
</comment>
<evidence type="ECO:0000256" key="2">
    <source>
        <dbReference type="ARBA" id="ARBA00023287"/>
    </source>
</evidence>
<gene>
    <name evidence="4" type="ORF">HMPREF3187_01059</name>
</gene>
<dbReference type="Proteomes" id="UP000070422">
    <property type="component" value="Unassembled WGS sequence"/>
</dbReference>
<dbReference type="AlphaFoldDB" id="A0A133XYM5"/>
<dbReference type="EMBL" id="LSCQ01000050">
    <property type="protein sequence ID" value="KXB36042.1"/>
    <property type="molecule type" value="Genomic_DNA"/>
</dbReference>
<dbReference type="PROSITE" id="PS00409">
    <property type="entry name" value="PROKAR_NTER_METHYL"/>
    <property type="match status" value="1"/>
</dbReference>
<evidence type="ECO:0000256" key="1">
    <source>
        <dbReference type="ARBA" id="ARBA00004241"/>
    </source>
</evidence>
<dbReference type="GO" id="GO:0030420">
    <property type="term" value="P:establishment of competence for transformation"/>
    <property type="evidence" value="ECO:0007669"/>
    <property type="project" value="UniProtKB-KW"/>
</dbReference>
<keyword evidence="2" id="KW-0178">Competence</keyword>
<keyword evidence="3" id="KW-0812">Transmembrane</keyword>
<dbReference type="GO" id="GO:0009986">
    <property type="term" value="C:cell surface"/>
    <property type="evidence" value="ECO:0007669"/>
    <property type="project" value="UniProtKB-SubCell"/>
</dbReference>
<dbReference type="InterPro" id="IPR016785">
    <property type="entry name" value="ComGD"/>
</dbReference>
<dbReference type="InterPro" id="IPR012902">
    <property type="entry name" value="N_methyl_site"/>
</dbReference>
<accession>A0A133XYM5</accession>
<protein>
    <submittedName>
        <fullName evidence="4">Prepilin-type cleavage/methylation protein</fullName>
    </submittedName>
</protein>
<dbReference type="RefSeq" id="WP_060936920.1">
    <property type="nucleotide sequence ID" value="NZ_CP118095.1"/>
</dbReference>
<sequence length="144" mass="16291">MNKGKEGFTLLEMILVLIVVGVMMLVTVKGCQHFKAEFEIRNSVQEITQAYELAQKKAILCGKYYWIDFGHYQVQVRTVSESNARVIERVISLPKGAKIPRGGYIKIHPLTGYIKPTTIDIDYPNGLYSLKIQLGVGKYVLVKK</sequence>
<keyword evidence="3" id="KW-0472">Membrane</keyword>
<evidence type="ECO:0000313" key="4">
    <source>
        <dbReference type="EMBL" id="KXB36042.1"/>
    </source>
</evidence>
<feature type="transmembrane region" description="Helical" evidence="3">
    <location>
        <begin position="7"/>
        <end position="28"/>
    </location>
</feature>